<gene>
    <name evidence="1" type="ORF">TM448A01175_0006</name>
</gene>
<accession>A0A6H1ZN51</accession>
<proteinExistence type="predicted"/>
<organism evidence="1">
    <name type="scientific">viral metagenome</name>
    <dbReference type="NCBI Taxonomy" id="1070528"/>
    <lineage>
        <taxon>unclassified sequences</taxon>
        <taxon>metagenomes</taxon>
        <taxon>organismal metagenomes</taxon>
    </lineage>
</organism>
<evidence type="ECO:0000313" key="1">
    <source>
        <dbReference type="EMBL" id="QJA48851.1"/>
    </source>
</evidence>
<dbReference type="EMBL" id="MT144106">
    <property type="protein sequence ID" value="QJA48851.1"/>
    <property type="molecule type" value="Genomic_DNA"/>
</dbReference>
<sequence length="56" mass="6567">MNKEELNECITCLKEEEKKIICSHRAYPFNWANISSLNMEGKCKERERLFTKGGKS</sequence>
<dbReference type="AlphaFoldDB" id="A0A6H1ZN51"/>
<name>A0A6H1ZN51_9ZZZZ</name>
<protein>
    <submittedName>
        <fullName evidence="1">Uncharacterized protein</fullName>
    </submittedName>
</protein>
<reference evidence="1" key="1">
    <citation type="submission" date="2020-03" db="EMBL/GenBank/DDBJ databases">
        <title>The deep terrestrial virosphere.</title>
        <authorList>
            <person name="Holmfeldt K."/>
            <person name="Nilsson E."/>
            <person name="Simone D."/>
            <person name="Lopez-Fernandez M."/>
            <person name="Wu X."/>
            <person name="de Brujin I."/>
            <person name="Lundin D."/>
            <person name="Andersson A."/>
            <person name="Bertilsson S."/>
            <person name="Dopson M."/>
        </authorList>
    </citation>
    <scope>NUCLEOTIDE SEQUENCE</scope>
    <source>
        <strain evidence="1">TM448A01175</strain>
    </source>
</reference>